<name>A0AAV0BIS6_PHAPC</name>
<evidence type="ECO:0000313" key="1">
    <source>
        <dbReference type="EMBL" id="CAH7685455.1"/>
    </source>
</evidence>
<dbReference type="PANTHER" id="PTHR48100">
    <property type="entry name" value="BROAD-SPECIFICITY PHOSPHATASE YOR283W-RELATED"/>
    <property type="match status" value="1"/>
</dbReference>
<reference evidence="1" key="1">
    <citation type="submission" date="2022-06" db="EMBL/GenBank/DDBJ databases">
        <authorList>
            <consortium name="SYNGENTA / RWTH Aachen University"/>
        </authorList>
    </citation>
    <scope>NUCLEOTIDE SEQUENCE</scope>
</reference>
<dbReference type="AlphaFoldDB" id="A0AAV0BIS6"/>
<dbReference type="CDD" id="cd07067">
    <property type="entry name" value="HP_PGM_like"/>
    <property type="match status" value="1"/>
</dbReference>
<sequence>MIPKKIHLIRHAEAEHNVNYDNWSFPDALLTPNGERQCLALNQRTRENIQTTAKLLVSSPMRRTLQTSLRGLPELIERLGGKSSLVVLDSLQENGSTPADTGSSRSILESFPEFEGIDFSSLDDQWNSKTGYWASDHDSLRRRAQCSLAWLANRKEDEIVVVSHGGALRYLTEDYKARYPWKNTEIRTYNLLNEISPSGARLRLSLDPKTPPYPLNLNYSSKSSATVSNENLSPAVQEFPIKI</sequence>
<dbReference type="InterPro" id="IPR050275">
    <property type="entry name" value="PGM_Phosphatase"/>
</dbReference>
<dbReference type="EMBL" id="CALTRL010005723">
    <property type="protein sequence ID" value="CAH7685455.1"/>
    <property type="molecule type" value="Genomic_DNA"/>
</dbReference>
<gene>
    <name evidence="1" type="ORF">PPACK8108_LOCUS19980</name>
</gene>
<dbReference type="PANTHER" id="PTHR48100:SF54">
    <property type="entry name" value="PHOSPHATASE SPAC5H10.03-RELATED"/>
    <property type="match status" value="1"/>
</dbReference>
<dbReference type="SUPFAM" id="SSF53254">
    <property type="entry name" value="Phosphoglycerate mutase-like"/>
    <property type="match status" value="1"/>
</dbReference>
<accession>A0AAV0BIS6</accession>
<organism evidence="1 2">
    <name type="scientific">Phakopsora pachyrhizi</name>
    <name type="common">Asian soybean rust disease fungus</name>
    <dbReference type="NCBI Taxonomy" id="170000"/>
    <lineage>
        <taxon>Eukaryota</taxon>
        <taxon>Fungi</taxon>
        <taxon>Dikarya</taxon>
        <taxon>Basidiomycota</taxon>
        <taxon>Pucciniomycotina</taxon>
        <taxon>Pucciniomycetes</taxon>
        <taxon>Pucciniales</taxon>
        <taxon>Phakopsoraceae</taxon>
        <taxon>Phakopsora</taxon>
    </lineage>
</organism>
<proteinExistence type="predicted"/>
<dbReference type="GO" id="GO:0016791">
    <property type="term" value="F:phosphatase activity"/>
    <property type="evidence" value="ECO:0007669"/>
    <property type="project" value="TreeGrafter"/>
</dbReference>
<evidence type="ECO:0000313" key="2">
    <source>
        <dbReference type="Proteomes" id="UP001153365"/>
    </source>
</evidence>
<dbReference type="InterPro" id="IPR029033">
    <property type="entry name" value="His_PPase_superfam"/>
</dbReference>
<dbReference type="SMART" id="SM00855">
    <property type="entry name" value="PGAM"/>
    <property type="match status" value="1"/>
</dbReference>
<dbReference type="InterPro" id="IPR013078">
    <property type="entry name" value="His_Pase_superF_clade-1"/>
</dbReference>
<protein>
    <submittedName>
        <fullName evidence="1">Histidine phosphatase superfamily</fullName>
    </submittedName>
</protein>
<dbReference type="GO" id="GO:0005737">
    <property type="term" value="C:cytoplasm"/>
    <property type="evidence" value="ECO:0007669"/>
    <property type="project" value="TreeGrafter"/>
</dbReference>
<dbReference type="Gene3D" id="3.40.50.1240">
    <property type="entry name" value="Phosphoglycerate mutase-like"/>
    <property type="match status" value="1"/>
</dbReference>
<comment type="caution">
    <text evidence="1">The sequence shown here is derived from an EMBL/GenBank/DDBJ whole genome shotgun (WGS) entry which is preliminary data.</text>
</comment>
<dbReference type="Proteomes" id="UP001153365">
    <property type="component" value="Unassembled WGS sequence"/>
</dbReference>
<keyword evidence="2" id="KW-1185">Reference proteome</keyword>
<dbReference type="Pfam" id="PF00300">
    <property type="entry name" value="His_Phos_1"/>
    <property type="match status" value="1"/>
</dbReference>